<dbReference type="RefSeq" id="WP_001834349.1">
    <property type="nucleotide sequence ID" value="NZ_CGZV01000028.1"/>
</dbReference>
<accession>A0A0T7ZM03</accession>
<evidence type="ECO:0000313" key="1">
    <source>
        <dbReference type="EMBL" id="TVW81578.1"/>
    </source>
</evidence>
<dbReference type="Gene3D" id="2.115.10.20">
    <property type="entry name" value="Glycosyl hydrolase domain, family 43"/>
    <property type="match status" value="1"/>
</dbReference>
<dbReference type="EMBL" id="VMWH01000242">
    <property type="protein sequence ID" value="TVW81578.1"/>
    <property type="molecule type" value="Genomic_DNA"/>
</dbReference>
<dbReference type="SUPFAM" id="SSF75005">
    <property type="entry name" value="Arabinanase/levansucrase/invertase"/>
    <property type="match status" value="1"/>
</dbReference>
<organism evidence="1 2">
    <name type="scientific">Streptococcus pneumoniae</name>
    <dbReference type="NCBI Taxonomy" id="1313"/>
    <lineage>
        <taxon>Bacteria</taxon>
        <taxon>Bacillati</taxon>
        <taxon>Bacillota</taxon>
        <taxon>Bacilli</taxon>
        <taxon>Lactobacillales</taxon>
        <taxon>Streptococcaceae</taxon>
        <taxon>Streptococcus</taxon>
    </lineage>
</organism>
<dbReference type="Proteomes" id="UP000320896">
    <property type="component" value="Unassembled WGS sequence"/>
</dbReference>
<reference evidence="1 2" key="1">
    <citation type="submission" date="2019-07" db="EMBL/GenBank/DDBJ databases">
        <authorList>
            <person name="Mohale T."/>
        </authorList>
    </citation>
    <scope>NUCLEOTIDE SEQUENCE [LARGE SCALE GENOMIC DNA]</scope>
    <source>
        <strain evidence="1 2">NTPn 126</strain>
    </source>
</reference>
<comment type="caution">
    <text evidence="1">The sequence shown here is derived from an EMBL/GenBank/DDBJ whole genome shotgun (WGS) entry which is preliminary data.</text>
</comment>
<proteinExistence type="predicted"/>
<protein>
    <submittedName>
        <fullName evidence="1">Uncharacterized protein</fullName>
    </submittedName>
</protein>
<name>A0A0T7ZM03_STREE</name>
<evidence type="ECO:0000313" key="2">
    <source>
        <dbReference type="Proteomes" id="UP000320896"/>
    </source>
</evidence>
<gene>
    <name evidence="1" type="ORF">AZJ70_11325</name>
</gene>
<sequence>MKLYRCWYQTFVSDEASEETPLAERGEKEYIVKSSRMTALCYAESKDGVKWEKPNLNLVKFKGSKDNNIVLMHAHGAGIMLDEQELDPKKRYKLVSKLEFSPNLHYMVVVFSEDGIHFDEPIPWKKWNPAADSHNFPFRDPKTGKYAVITRTWANNVRLSAITFSDDFINWSEPKEILRGDGFEDQIYSMPVISYADIYLGFASMYHEGDTLNENYDKVDLELKFSANLEQWDSVCKGDYLIERGGGVYPQNADFDASCIFTAAPIIEDDKIWFYYMGGNGNHTGFRESSLARGYIKKDQFAYYTNKREGIPAKISTVSFQTYDDEIYILADIPENGYIKVAVGTKYGNAYSDFGQEDISLVQVSDGKYKLEFNKKSILDLGNSPVAFKFEIENAKLYGIEGSIQQHYLKY</sequence>
<dbReference type="AlphaFoldDB" id="A0A0T7ZM03"/>
<dbReference type="InterPro" id="IPR023296">
    <property type="entry name" value="Glyco_hydro_beta-prop_sf"/>
</dbReference>